<reference evidence="2" key="1">
    <citation type="journal article" date="2023" name="Nat. Plants">
        <title>Single-cell RNA sequencing provides a high-resolution roadmap for understanding the multicellular compartmentation of specialized metabolism.</title>
        <authorList>
            <person name="Sun S."/>
            <person name="Shen X."/>
            <person name="Li Y."/>
            <person name="Li Y."/>
            <person name="Wang S."/>
            <person name="Li R."/>
            <person name="Zhang H."/>
            <person name="Shen G."/>
            <person name="Guo B."/>
            <person name="Wei J."/>
            <person name="Xu J."/>
            <person name="St-Pierre B."/>
            <person name="Chen S."/>
            <person name="Sun C."/>
        </authorList>
    </citation>
    <scope>NUCLEOTIDE SEQUENCE [LARGE SCALE GENOMIC DNA]</scope>
</reference>
<evidence type="ECO:0000313" key="1">
    <source>
        <dbReference type="EMBL" id="KAI5667106.1"/>
    </source>
</evidence>
<keyword evidence="2" id="KW-1185">Reference proteome</keyword>
<protein>
    <submittedName>
        <fullName evidence="1">Uncharacterized protein</fullName>
    </submittedName>
</protein>
<gene>
    <name evidence="1" type="ORF">M9H77_16959</name>
</gene>
<organism evidence="1 2">
    <name type="scientific">Catharanthus roseus</name>
    <name type="common">Madagascar periwinkle</name>
    <name type="synonym">Vinca rosea</name>
    <dbReference type="NCBI Taxonomy" id="4058"/>
    <lineage>
        <taxon>Eukaryota</taxon>
        <taxon>Viridiplantae</taxon>
        <taxon>Streptophyta</taxon>
        <taxon>Embryophyta</taxon>
        <taxon>Tracheophyta</taxon>
        <taxon>Spermatophyta</taxon>
        <taxon>Magnoliopsida</taxon>
        <taxon>eudicotyledons</taxon>
        <taxon>Gunneridae</taxon>
        <taxon>Pentapetalae</taxon>
        <taxon>asterids</taxon>
        <taxon>lamiids</taxon>
        <taxon>Gentianales</taxon>
        <taxon>Apocynaceae</taxon>
        <taxon>Rauvolfioideae</taxon>
        <taxon>Vinceae</taxon>
        <taxon>Catharanthinae</taxon>
        <taxon>Catharanthus</taxon>
    </lineage>
</organism>
<name>A0ACC0B398_CATRO</name>
<accession>A0ACC0B398</accession>
<comment type="caution">
    <text evidence="1">The sequence shown here is derived from an EMBL/GenBank/DDBJ whole genome shotgun (WGS) entry which is preliminary data.</text>
</comment>
<evidence type="ECO:0000313" key="2">
    <source>
        <dbReference type="Proteomes" id="UP001060085"/>
    </source>
</evidence>
<sequence length="1455" mass="164868">MPLFSDTASAIKSRFGFHDRSAVSLSSSEMSSIMPSVKSTPDLQFKSAVKDTSAIVTRTLSSGRLDFDEDDRKTTSSSSCARSFEFREDPSFWKDHNVQVIIRIRPLSSSEISVQGHSRCVRQDSSQTITWTGHPESRFTFDLVADENVSQETLFKVAGVPMVENCMGGYNSCMFAYGQTGSGKTHTMLGDIEGGTRRHSVNCGMTPRVFEFLFSRIQKEREARREEKIKFTCRCSFLEIYNEQILDLLDPSSSNLQIREDSKKGIYVENLTEVEVTSARDVIQQLLQGAVNRKVAATNMNHASSRSHSVFTCTIESKWESQGVTHHRFARLNLVDLAGSERQKSSGAEGERLKEATNINKSLSTLGLVIMNLVNMSNGKSLHVPYRDSKLTFLLQESLGGNAKTIIIANISPSSSCSLETLSTLKFAQRAKYIKNNAIVNEDASGDVLAMRIQIQNLKKEVTRLRSLVNGGTDNHDNDAPTVSFPGSPGTFKWEGLHGLSSPLISDKRMSQKKEYEVALVGAFRREKDKDNALQALVDENQAAMQLVKQREDEIQSLKMRLRFREAGIKRLEAVASGKISAETHLLQEKEEHLKEIEVLRSHVDRNKEATKFAMENLRLKEEIRRLKSFCEDGERERMNEQIATLQNKLLEALDWKLMHESAPSVVQNENSVMKISNGDDILLSGQDTASPWRTSINEENEFLRVQAIQNQSELDSLRKKLALCVEEKEKLQRYVNDLEMQMEAVKSSKAAMNEETQEEQIEIPSLVNSHMPDQIELKTMVEAIANASQREAEAHETAIFLSKENDELKMKLKVLLEDNNKLIELYERAVSENNSDSNRNQSCKEQPTEVGNHQFSQVAGDDLVMKGEVDNLKNQLAEMHDENDKLMGLYEKAMQEKDEFKRLLAAATTEQKNIETRGEVNCPEKLVEIDGGDHVKSDEQSREIEAGSFETNMDKGIYPKLEVYAISDGAEGLIEEAGLYEVNVQDWYSQCSAVQTDEPETEEFSRCKLEDDVVQTVEVKESALLSDDLNSDGSYLPEVTEISPSEGHDTFHTCTVDQKSGTEMEIDARPSDATLVKEEMNLARKKLVEAQEKLSSSAQTVAMFSSLERALVEADELSGEIEKLENGLHGKREEYATSKLLYSEMQDRTVSLDRKLTALKYSLSSFSTSINYFEQREARAIARLNASTTFLSQKKDALSHLQVQKNEILEAKMKTKQAEVELKNHLADLKLKMEEETRKLENDRVLFAIDNVEKAEGHHHHNPLQRNWHLGGKATELLKSEEEKTKLQNQMKRNLERIGVMKKEDEDLKKKLVKVDNEIRVVEKEIEKGMQSVEEMNIKLERVITEREMILDMKAKGRNELENMFIEYHLSMIEIALKEEEMKILDEELVVESRKIDDLKKREKALVSSTRCHLLEEISSDSSCLVSVRVQEDLHSIRMSLADIVLFGDDEMRQ</sequence>
<dbReference type="EMBL" id="CM044704">
    <property type="protein sequence ID" value="KAI5667106.1"/>
    <property type="molecule type" value="Genomic_DNA"/>
</dbReference>
<dbReference type="Proteomes" id="UP001060085">
    <property type="component" value="Linkage Group LG04"/>
</dbReference>
<proteinExistence type="predicted"/>